<proteinExistence type="predicted"/>
<comment type="caution">
    <text evidence="1">The sequence shown here is derived from an EMBL/GenBank/DDBJ whole genome shotgun (WGS) entry which is preliminary data.</text>
</comment>
<reference evidence="2" key="1">
    <citation type="submission" date="2017-09" db="EMBL/GenBank/DDBJ databases">
        <title>Depth-based differentiation of microbial function through sediment-hosted aquifers and enrichment of novel symbionts in the deep terrestrial subsurface.</title>
        <authorList>
            <person name="Probst A.J."/>
            <person name="Ladd B."/>
            <person name="Jarett J.K."/>
            <person name="Geller-Mcgrath D.E."/>
            <person name="Sieber C.M.K."/>
            <person name="Emerson J.B."/>
            <person name="Anantharaman K."/>
            <person name="Thomas B.C."/>
            <person name="Malmstrom R."/>
            <person name="Stieglmeier M."/>
            <person name="Klingl A."/>
            <person name="Woyke T."/>
            <person name="Ryan C.M."/>
            <person name="Banfield J.F."/>
        </authorList>
    </citation>
    <scope>NUCLEOTIDE SEQUENCE [LARGE SCALE GENOMIC DNA]</scope>
</reference>
<dbReference type="SUPFAM" id="SSF52833">
    <property type="entry name" value="Thioredoxin-like"/>
    <property type="match status" value="1"/>
</dbReference>
<dbReference type="Gene3D" id="3.40.30.10">
    <property type="entry name" value="Glutaredoxin"/>
    <property type="match status" value="1"/>
</dbReference>
<dbReference type="CDD" id="cd01659">
    <property type="entry name" value="TRX_superfamily"/>
    <property type="match status" value="1"/>
</dbReference>
<sequence>MLLEFYGEECPHCQEMDALVKKLEEETGVRVETFETWHNTENARKMEEYDRGLCGGVPFFFNTESGNFICGETSYENLKHWAEEKSALSSKKE</sequence>
<protein>
    <recommendedName>
        <fullName evidence="3">Thioredoxin domain-containing protein</fullName>
    </recommendedName>
</protein>
<name>A0A2M8KWM9_9BACT</name>
<dbReference type="Proteomes" id="UP000229098">
    <property type="component" value="Unassembled WGS sequence"/>
</dbReference>
<dbReference type="EMBL" id="PFEF01000006">
    <property type="protein sequence ID" value="PJE64317.1"/>
    <property type="molecule type" value="Genomic_DNA"/>
</dbReference>
<evidence type="ECO:0000313" key="2">
    <source>
        <dbReference type="Proteomes" id="UP000229098"/>
    </source>
</evidence>
<evidence type="ECO:0000313" key="1">
    <source>
        <dbReference type="EMBL" id="PJE64317.1"/>
    </source>
</evidence>
<dbReference type="InterPro" id="IPR036249">
    <property type="entry name" value="Thioredoxin-like_sf"/>
</dbReference>
<accession>A0A2M8KWM9</accession>
<dbReference type="AlphaFoldDB" id="A0A2M8KWM9"/>
<organism evidence="1 2">
    <name type="scientific">Candidatus Ryanbacteria bacterium CG10_big_fil_rev_8_21_14_0_10_43_42</name>
    <dbReference type="NCBI Taxonomy" id="1974864"/>
    <lineage>
        <taxon>Bacteria</taxon>
        <taxon>Candidatus Ryaniibacteriota</taxon>
    </lineage>
</organism>
<gene>
    <name evidence="1" type="ORF">COU90_02600</name>
</gene>
<evidence type="ECO:0008006" key="3">
    <source>
        <dbReference type="Google" id="ProtNLM"/>
    </source>
</evidence>